<comment type="catalytic activity">
    <reaction evidence="8">
        <text>Hydrolysis of terminal non-reducing beta-D-fructofuranoside residues in beta-D-fructofuranosides.</text>
        <dbReference type="EC" id="3.2.1.26"/>
    </reaction>
</comment>
<evidence type="ECO:0000313" key="13">
    <source>
        <dbReference type="Proteomes" id="UP000824102"/>
    </source>
</evidence>
<dbReference type="InterPro" id="IPR023296">
    <property type="entry name" value="Glyco_hydro_beta-prop_sf"/>
</dbReference>
<dbReference type="GO" id="GO:0004564">
    <property type="term" value="F:beta-fructofuranosidase activity"/>
    <property type="evidence" value="ECO:0007669"/>
    <property type="project" value="UniProtKB-EC"/>
</dbReference>
<evidence type="ECO:0000256" key="8">
    <source>
        <dbReference type="RuleBase" id="RU362110"/>
    </source>
</evidence>
<dbReference type="PANTHER" id="PTHR43101">
    <property type="entry name" value="BETA-FRUCTOSIDASE"/>
    <property type="match status" value="1"/>
</dbReference>
<evidence type="ECO:0000256" key="2">
    <source>
        <dbReference type="ARBA" id="ARBA00009902"/>
    </source>
</evidence>
<keyword evidence="6 8" id="KW-0326">Glycosidase</keyword>
<comment type="function">
    <text evidence="9">Enables the bacterium to metabolize sucrose as a sole carbon source.</text>
</comment>
<evidence type="ECO:0000256" key="1">
    <source>
        <dbReference type="ARBA" id="ARBA00004914"/>
    </source>
</evidence>
<comment type="similarity">
    <text evidence="2 8">Belongs to the glycosyl hydrolase 32 family.</text>
</comment>
<feature type="domain" description="Glycosyl hydrolase family 32 N-terminal" evidence="10">
    <location>
        <begin position="36"/>
        <end position="333"/>
    </location>
</feature>
<organism evidence="12 13">
    <name type="scientific">Candidatus Gallimonas intestinavium</name>
    <dbReference type="NCBI Taxonomy" id="2838603"/>
    <lineage>
        <taxon>Bacteria</taxon>
        <taxon>Bacillati</taxon>
        <taxon>Bacillota</taxon>
        <taxon>Clostridia</taxon>
        <taxon>Candidatus Gallimonas</taxon>
    </lineage>
</organism>
<comment type="subcellular location">
    <subcellularLocation>
        <location evidence="9">Cytoplasm</location>
    </subcellularLocation>
</comment>
<evidence type="ECO:0000256" key="3">
    <source>
        <dbReference type="ARBA" id="ARBA00012758"/>
    </source>
</evidence>
<dbReference type="GO" id="GO:0005737">
    <property type="term" value="C:cytoplasm"/>
    <property type="evidence" value="ECO:0007669"/>
    <property type="project" value="UniProtKB-SubCell"/>
</dbReference>
<dbReference type="NCBIfam" id="TIGR01322">
    <property type="entry name" value="scrB_fam"/>
    <property type="match status" value="1"/>
</dbReference>
<evidence type="ECO:0000256" key="7">
    <source>
        <dbReference type="ARBA" id="ARBA00033367"/>
    </source>
</evidence>
<dbReference type="EC" id="3.2.1.26" evidence="3 8"/>
<dbReference type="AlphaFoldDB" id="A0A9D2G6U5"/>
<dbReference type="Gene3D" id="2.115.10.20">
    <property type="entry name" value="Glycosyl hydrolase domain, family 43"/>
    <property type="match status" value="1"/>
</dbReference>
<dbReference type="InterPro" id="IPR051214">
    <property type="entry name" value="GH32_Enzymes"/>
</dbReference>
<keyword evidence="9" id="KW-0963">Cytoplasm</keyword>
<dbReference type="EMBL" id="DXBB01000090">
    <property type="protein sequence ID" value="HIZ73210.1"/>
    <property type="molecule type" value="Genomic_DNA"/>
</dbReference>
<feature type="domain" description="Glycosyl hydrolase family 32 C-terminal" evidence="11">
    <location>
        <begin position="360"/>
        <end position="485"/>
    </location>
</feature>
<evidence type="ECO:0000259" key="11">
    <source>
        <dbReference type="Pfam" id="PF08244"/>
    </source>
</evidence>
<keyword evidence="5 8" id="KW-0378">Hydrolase</keyword>
<dbReference type="InterPro" id="IPR006232">
    <property type="entry name" value="Suc6P_hydrolase"/>
</dbReference>
<dbReference type="PROSITE" id="PS00609">
    <property type="entry name" value="GLYCOSYL_HYDROL_F32"/>
    <property type="match status" value="1"/>
</dbReference>
<reference evidence="12" key="2">
    <citation type="submission" date="2021-04" db="EMBL/GenBank/DDBJ databases">
        <authorList>
            <person name="Gilroy R."/>
        </authorList>
    </citation>
    <scope>NUCLEOTIDE SEQUENCE</scope>
    <source>
        <strain evidence="12">ChiW7-2402</strain>
    </source>
</reference>
<evidence type="ECO:0000313" key="12">
    <source>
        <dbReference type="EMBL" id="HIZ73210.1"/>
    </source>
</evidence>
<dbReference type="GO" id="GO:0005975">
    <property type="term" value="P:carbohydrate metabolic process"/>
    <property type="evidence" value="ECO:0007669"/>
    <property type="project" value="InterPro"/>
</dbReference>
<dbReference type="Gene3D" id="2.60.120.560">
    <property type="entry name" value="Exo-inulinase, domain 1"/>
    <property type="match status" value="1"/>
</dbReference>
<proteinExistence type="inferred from homology"/>
<dbReference type="Pfam" id="PF00251">
    <property type="entry name" value="Glyco_hydro_32N"/>
    <property type="match status" value="1"/>
</dbReference>
<dbReference type="Pfam" id="PF08244">
    <property type="entry name" value="Glyco_hydro_32C"/>
    <property type="match status" value="1"/>
</dbReference>
<dbReference type="InterPro" id="IPR001362">
    <property type="entry name" value="Glyco_hydro_32"/>
</dbReference>
<dbReference type="InterPro" id="IPR013189">
    <property type="entry name" value="Glyco_hydro_32_C"/>
</dbReference>
<evidence type="ECO:0000256" key="9">
    <source>
        <dbReference type="RuleBase" id="RU365015"/>
    </source>
</evidence>
<keyword evidence="9" id="KW-0119">Carbohydrate metabolism</keyword>
<dbReference type="CDD" id="cd08996">
    <property type="entry name" value="GH32_FFase"/>
    <property type="match status" value="1"/>
</dbReference>
<sequence length="491" mass="55298">MKPKQQTGNVNATNVADSYIVHSLASVKKGYRHTYHVMPPVGWMNDPNGFCYAFGKYQLFFQFYPYGAAWNSMHWGHYTTEDFVKWQLQPTALAPSGTADRDGCYSGSAIVKDGKLYLIYTSVLGSRQTQSLAVSSDGVHFEKLGEVIKSDQLPKSCARSDFRDPKVFKRGELYYAVLGSLSTQQEGQILLYRSPDLFKWEYVGTLRRDMLTTRGIYECPDLFSLGGKDVLIASPQGYETQDWRYENLHSSIYMVGELNTEKGSFHIDDEDEIDCGMDFYAPQTLSAPDGRTIMIAWMQMWSRTTPTAQHGWVGSMTLPRELTLKDGKLYQAPVREIERYRWNEVYVDRVPLSGEVTLADVKGICVELSFTLEPGTAERAGVKVFSDGTHDARIYYDRASDKVVFDRSRMGIDIACDVKERDASIRSVRVNHGDGRITMRIFLDVSSCEVFLNGGERTMTGNVYSEGSGISFFAEGGEAALADLRKYDIVV</sequence>
<dbReference type="PANTHER" id="PTHR43101:SF1">
    <property type="entry name" value="BETA-FRUCTOSIDASE"/>
    <property type="match status" value="1"/>
</dbReference>
<reference evidence="12" key="1">
    <citation type="journal article" date="2021" name="PeerJ">
        <title>Extensive microbial diversity within the chicken gut microbiome revealed by metagenomics and culture.</title>
        <authorList>
            <person name="Gilroy R."/>
            <person name="Ravi A."/>
            <person name="Getino M."/>
            <person name="Pursley I."/>
            <person name="Horton D.L."/>
            <person name="Alikhan N.F."/>
            <person name="Baker D."/>
            <person name="Gharbi K."/>
            <person name="Hall N."/>
            <person name="Watson M."/>
            <person name="Adriaenssens E.M."/>
            <person name="Foster-Nyarko E."/>
            <person name="Jarju S."/>
            <person name="Secka A."/>
            <person name="Antonio M."/>
            <person name="Oren A."/>
            <person name="Chaudhuri R.R."/>
            <person name="La Ragione R."/>
            <person name="Hildebrand F."/>
            <person name="Pallen M.J."/>
        </authorList>
    </citation>
    <scope>NUCLEOTIDE SEQUENCE</scope>
    <source>
        <strain evidence="12">ChiW7-2402</strain>
    </source>
</reference>
<dbReference type="InterPro" id="IPR013320">
    <property type="entry name" value="ConA-like_dom_sf"/>
</dbReference>
<evidence type="ECO:0000259" key="10">
    <source>
        <dbReference type="Pfam" id="PF00251"/>
    </source>
</evidence>
<accession>A0A9D2G6U5</accession>
<name>A0A9D2G6U5_9FIRM</name>
<dbReference type="SMART" id="SM00640">
    <property type="entry name" value="Glyco_32"/>
    <property type="match status" value="1"/>
</dbReference>
<dbReference type="SUPFAM" id="SSF49899">
    <property type="entry name" value="Concanavalin A-like lectins/glucanases"/>
    <property type="match status" value="1"/>
</dbReference>
<dbReference type="Proteomes" id="UP000824102">
    <property type="component" value="Unassembled WGS sequence"/>
</dbReference>
<dbReference type="InterPro" id="IPR013148">
    <property type="entry name" value="Glyco_hydro_32_N"/>
</dbReference>
<evidence type="ECO:0000256" key="6">
    <source>
        <dbReference type="ARBA" id="ARBA00023295"/>
    </source>
</evidence>
<comment type="caution">
    <text evidence="12">The sequence shown here is derived from an EMBL/GenBank/DDBJ whole genome shotgun (WGS) entry which is preliminary data.</text>
</comment>
<protein>
    <recommendedName>
        <fullName evidence="4 8">Sucrose-6-phosphate hydrolase</fullName>
        <ecNumber evidence="3 8">3.2.1.26</ecNumber>
    </recommendedName>
    <alternativeName>
        <fullName evidence="7 9">Invertase</fullName>
    </alternativeName>
</protein>
<dbReference type="InterPro" id="IPR018053">
    <property type="entry name" value="Glyco_hydro_32_AS"/>
</dbReference>
<dbReference type="SUPFAM" id="SSF75005">
    <property type="entry name" value="Arabinanase/levansucrase/invertase"/>
    <property type="match status" value="1"/>
</dbReference>
<gene>
    <name evidence="12" type="ORF">H9964_06485</name>
</gene>
<comment type="pathway">
    <text evidence="1 9">Glycan biosynthesis; sucrose metabolism.</text>
</comment>
<evidence type="ECO:0000256" key="4">
    <source>
        <dbReference type="ARBA" id="ARBA00019623"/>
    </source>
</evidence>
<evidence type="ECO:0000256" key="5">
    <source>
        <dbReference type="ARBA" id="ARBA00022801"/>
    </source>
</evidence>